<name>A0A1H8G5L5_9FIRM</name>
<evidence type="ECO:0000313" key="1">
    <source>
        <dbReference type="EMBL" id="SEN38588.1"/>
    </source>
</evidence>
<reference evidence="1 2" key="1">
    <citation type="submission" date="2016-10" db="EMBL/GenBank/DDBJ databases">
        <authorList>
            <person name="de Groot N.N."/>
        </authorList>
    </citation>
    <scope>NUCLEOTIDE SEQUENCE [LARGE SCALE GENOMIC DNA]</scope>
    <source>
        <strain evidence="1 2">Calf135</strain>
    </source>
</reference>
<sequence length="103" mass="12219">MESDFEHRVIKDDGKNIDIYVDLDYRSVNIIDNKMSFFNSRIQFPRVKAMIIRITSKNEIATVHLLRDIDLLSAFANFEIDYKRNVFKIMKNNEYVLLEKTGL</sequence>
<dbReference type="RefSeq" id="WP_091974456.1">
    <property type="nucleotide sequence ID" value="NZ_CAUWDX010000084.1"/>
</dbReference>
<gene>
    <name evidence="1" type="ORF">SAMN05216454_10349</name>
</gene>
<dbReference type="OrthoDB" id="1707428at2"/>
<evidence type="ECO:0000313" key="2">
    <source>
        <dbReference type="Proteomes" id="UP000199512"/>
    </source>
</evidence>
<dbReference type="Proteomes" id="UP000199512">
    <property type="component" value="Unassembled WGS sequence"/>
</dbReference>
<dbReference type="STRING" id="215200.SAMN05216454_10349"/>
<dbReference type="EMBL" id="FODF01000003">
    <property type="protein sequence ID" value="SEN38588.1"/>
    <property type="molecule type" value="Genomic_DNA"/>
</dbReference>
<proteinExistence type="predicted"/>
<organism evidence="1 2">
    <name type="scientific">Peptostreptococcus russellii</name>
    <dbReference type="NCBI Taxonomy" id="215200"/>
    <lineage>
        <taxon>Bacteria</taxon>
        <taxon>Bacillati</taxon>
        <taxon>Bacillota</taxon>
        <taxon>Clostridia</taxon>
        <taxon>Peptostreptococcales</taxon>
        <taxon>Peptostreptococcaceae</taxon>
        <taxon>Peptostreptococcus</taxon>
    </lineage>
</organism>
<dbReference type="AlphaFoldDB" id="A0A1H8G5L5"/>
<accession>A0A1H8G5L5</accession>
<keyword evidence="2" id="KW-1185">Reference proteome</keyword>
<protein>
    <submittedName>
        <fullName evidence="1">Uncharacterized protein</fullName>
    </submittedName>
</protein>